<organism evidence="1 2">
    <name type="scientific">Thalassobacillus cyri</name>
    <dbReference type="NCBI Taxonomy" id="571932"/>
    <lineage>
        <taxon>Bacteria</taxon>
        <taxon>Bacillati</taxon>
        <taxon>Bacillota</taxon>
        <taxon>Bacilli</taxon>
        <taxon>Bacillales</taxon>
        <taxon>Bacillaceae</taxon>
        <taxon>Thalassobacillus</taxon>
    </lineage>
</organism>
<keyword evidence="2" id="KW-1185">Reference proteome</keyword>
<accession>A0A1H4H1C1</accession>
<dbReference type="Pfam" id="PF10830">
    <property type="entry name" value="DUF2553"/>
    <property type="match status" value="1"/>
</dbReference>
<dbReference type="OrthoDB" id="2679383at2"/>
<dbReference type="AlphaFoldDB" id="A0A1H4H1C1"/>
<evidence type="ECO:0008006" key="3">
    <source>
        <dbReference type="Google" id="ProtNLM"/>
    </source>
</evidence>
<dbReference type="RefSeq" id="WP_093046448.1">
    <property type="nucleotide sequence ID" value="NZ_FNQR01000021.1"/>
</dbReference>
<proteinExistence type="predicted"/>
<dbReference type="InterPro" id="IPR020140">
    <property type="entry name" value="Uncharacterised_YusG"/>
</dbReference>
<dbReference type="EMBL" id="FNQR01000021">
    <property type="protein sequence ID" value="SEB15593.1"/>
    <property type="molecule type" value="Genomic_DNA"/>
</dbReference>
<reference evidence="1 2" key="1">
    <citation type="submission" date="2016-10" db="EMBL/GenBank/DDBJ databases">
        <authorList>
            <person name="de Groot N.N."/>
        </authorList>
    </citation>
    <scope>NUCLEOTIDE SEQUENCE [LARGE SCALE GENOMIC DNA]</scope>
    <source>
        <strain evidence="1 2">CCM7597</strain>
    </source>
</reference>
<dbReference type="Proteomes" id="UP000198584">
    <property type="component" value="Unassembled WGS sequence"/>
</dbReference>
<protein>
    <recommendedName>
        <fullName evidence="3">DUF2553 domain-containing protein</fullName>
    </recommendedName>
</protein>
<gene>
    <name evidence="1" type="ORF">SAMN05421743_12121</name>
</gene>
<sequence>MRKEEFQMVDITDSINGKLEEGDMNLYLYKEKIGRILMSGQENHYEMSEGFKYHKGKIYRMHKITDIKQYVTDCDLGWC</sequence>
<name>A0A1H4H1C1_9BACI</name>
<evidence type="ECO:0000313" key="2">
    <source>
        <dbReference type="Proteomes" id="UP000198584"/>
    </source>
</evidence>
<evidence type="ECO:0000313" key="1">
    <source>
        <dbReference type="EMBL" id="SEB15593.1"/>
    </source>
</evidence>